<dbReference type="PROSITE" id="PS50110">
    <property type="entry name" value="RESPONSE_REGULATORY"/>
    <property type="match status" value="1"/>
</dbReference>
<protein>
    <submittedName>
        <fullName evidence="4">Response regulator</fullName>
    </submittedName>
</protein>
<dbReference type="PANTHER" id="PTHR44591:SF3">
    <property type="entry name" value="RESPONSE REGULATORY DOMAIN-CONTAINING PROTEIN"/>
    <property type="match status" value="1"/>
</dbReference>
<accession>A0A933GLK5</accession>
<dbReference type="EMBL" id="JACQWF010000064">
    <property type="protein sequence ID" value="MBI4595009.1"/>
    <property type="molecule type" value="Genomic_DNA"/>
</dbReference>
<gene>
    <name evidence="4" type="ORF">HY730_01355</name>
</gene>
<dbReference type="SUPFAM" id="SSF52172">
    <property type="entry name" value="CheY-like"/>
    <property type="match status" value="1"/>
</dbReference>
<evidence type="ECO:0000256" key="2">
    <source>
        <dbReference type="PROSITE-ProRule" id="PRU00169"/>
    </source>
</evidence>
<dbReference type="GO" id="GO:0000160">
    <property type="term" value="P:phosphorelay signal transduction system"/>
    <property type="evidence" value="ECO:0007669"/>
    <property type="project" value="InterPro"/>
</dbReference>
<dbReference type="PANTHER" id="PTHR44591">
    <property type="entry name" value="STRESS RESPONSE REGULATOR PROTEIN 1"/>
    <property type="match status" value="1"/>
</dbReference>
<feature type="domain" description="Response regulatory" evidence="3">
    <location>
        <begin position="8"/>
        <end position="120"/>
    </location>
</feature>
<sequence length="129" mass="14749">MIILSNKIVLVVDDDHDFRESLCDVIESWNFSILAAPGGKEALKIIEEKPVQVVLMDIRMPEMDGIECLKQMRQDHPDIKVIIMTAYSGEIQEAFNLGAIKVLSKPLHLEKLKPLLEETSNPYFPKQFR</sequence>
<name>A0A933GLK5_UNCTE</name>
<proteinExistence type="predicted"/>
<keyword evidence="1 2" id="KW-0597">Phosphoprotein</keyword>
<dbReference type="InterPro" id="IPR011006">
    <property type="entry name" value="CheY-like_superfamily"/>
</dbReference>
<dbReference type="AlphaFoldDB" id="A0A933GLK5"/>
<dbReference type="Gene3D" id="3.40.50.2300">
    <property type="match status" value="1"/>
</dbReference>
<evidence type="ECO:0000259" key="3">
    <source>
        <dbReference type="PROSITE" id="PS50110"/>
    </source>
</evidence>
<dbReference type="SMART" id="SM00448">
    <property type="entry name" value="REC"/>
    <property type="match status" value="1"/>
</dbReference>
<feature type="modified residue" description="4-aspartylphosphate" evidence="2">
    <location>
        <position position="57"/>
    </location>
</feature>
<evidence type="ECO:0000313" key="4">
    <source>
        <dbReference type="EMBL" id="MBI4595009.1"/>
    </source>
</evidence>
<comment type="caution">
    <text evidence="4">The sequence shown here is derived from an EMBL/GenBank/DDBJ whole genome shotgun (WGS) entry which is preliminary data.</text>
</comment>
<dbReference type="Pfam" id="PF00072">
    <property type="entry name" value="Response_reg"/>
    <property type="match status" value="1"/>
</dbReference>
<organism evidence="4 5">
    <name type="scientific">Tectimicrobiota bacterium</name>
    <dbReference type="NCBI Taxonomy" id="2528274"/>
    <lineage>
        <taxon>Bacteria</taxon>
        <taxon>Pseudomonadati</taxon>
        <taxon>Nitrospinota/Tectimicrobiota group</taxon>
        <taxon>Candidatus Tectimicrobiota</taxon>
    </lineage>
</organism>
<dbReference type="InterPro" id="IPR001789">
    <property type="entry name" value="Sig_transdc_resp-reg_receiver"/>
</dbReference>
<evidence type="ECO:0000256" key="1">
    <source>
        <dbReference type="ARBA" id="ARBA00022553"/>
    </source>
</evidence>
<dbReference type="InterPro" id="IPR050595">
    <property type="entry name" value="Bact_response_regulator"/>
</dbReference>
<evidence type="ECO:0000313" key="5">
    <source>
        <dbReference type="Proteomes" id="UP000772181"/>
    </source>
</evidence>
<dbReference type="CDD" id="cd17536">
    <property type="entry name" value="REC_YesN-like"/>
    <property type="match status" value="1"/>
</dbReference>
<reference evidence="4" key="1">
    <citation type="submission" date="2020-07" db="EMBL/GenBank/DDBJ databases">
        <title>Huge and variable diversity of episymbiotic CPR bacteria and DPANN archaea in groundwater ecosystems.</title>
        <authorList>
            <person name="He C.Y."/>
            <person name="Keren R."/>
            <person name="Whittaker M."/>
            <person name="Farag I.F."/>
            <person name="Doudna J."/>
            <person name="Cate J.H.D."/>
            <person name="Banfield J.F."/>
        </authorList>
    </citation>
    <scope>NUCLEOTIDE SEQUENCE</scope>
    <source>
        <strain evidence="4">NC_groundwater_1482_Ag_S-0.65um_47_24</strain>
    </source>
</reference>
<dbReference type="Proteomes" id="UP000772181">
    <property type="component" value="Unassembled WGS sequence"/>
</dbReference>